<dbReference type="OrthoDB" id="1930760at2759"/>
<dbReference type="InterPro" id="IPR001853">
    <property type="entry name" value="DSBA-like_thioredoxin_dom"/>
</dbReference>
<organism evidence="2 3">
    <name type="scientific">Symbiodinium natans</name>
    <dbReference type="NCBI Taxonomy" id="878477"/>
    <lineage>
        <taxon>Eukaryota</taxon>
        <taxon>Sar</taxon>
        <taxon>Alveolata</taxon>
        <taxon>Dinophyceae</taxon>
        <taxon>Suessiales</taxon>
        <taxon>Symbiodiniaceae</taxon>
        <taxon>Symbiodinium</taxon>
    </lineage>
</organism>
<dbReference type="Proteomes" id="UP000604046">
    <property type="component" value="Unassembled WGS sequence"/>
</dbReference>
<dbReference type="Pfam" id="PF01323">
    <property type="entry name" value="DSBA"/>
    <property type="match status" value="1"/>
</dbReference>
<comment type="caution">
    <text evidence="2">The sequence shown here is derived from an EMBL/GenBank/DDBJ whole genome shotgun (WGS) entry which is preliminary data.</text>
</comment>
<evidence type="ECO:0000259" key="1">
    <source>
        <dbReference type="Pfam" id="PF01323"/>
    </source>
</evidence>
<feature type="domain" description="DSBA-like thioredoxin" evidence="1">
    <location>
        <begin position="11"/>
        <end position="156"/>
    </location>
</feature>
<keyword evidence="3" id="KW-1185">Reference proteome</keyword>
<dbReference type="AlphaFoldDB" id="A0A812UXJ6"/>
<dbReference type="PANTHER" id="PTHR13887">
    <property type="entry name" value="GLUTATHIONE S-TRANSFERASE KAPPA"/>
    <property type="match status" value="1"/>
</dbReference>
<evidence type="ECO:0000313" key="2">
    <source>
        <dbReference type="EMBL" id="CAE7585249.1"/>
    </source>
</evidence>
<dbReference type="InterPro" id="IPR036249">
    <property type="entry name" value="Thioredoxin-like_sf"/>
</dbReference>
<evidence type="ECO:0000313" key="3">
    <source>
        <dbReference type="Proteomes" id="UP000604046"/>
    </source>
</evidence>
<dbReference type="SUPFAM" id="SSF52833">
    <property type="entry name" value="Thioredoxin-like"/>
    <property type="match status" value="1"/>
</dbReference>
<reference evidence="2" key="1">
    <citation type="submission" date="2021-02" db="EMBL/GenBank/DDBJ databases">
        <authorList>
            <person name="Dougan E. K."/>
            <person name="Rhodes N."/>
            <person name="Thang M."/>
            <person name="Chan C."/>
        </authorList>
    </citation>
    <scope>NUCLEOTIDE SEQUENCE</scope>
</reference>
<dbReference type="PANTHER" id="PTHR13887:SF41">
    <property type="entry name" value="THIOREDOXIN SUPERFAMILY PROTEIN"/>
    <property type="match status" value="1"/>
</dbReference>
<accession>A0A812UXJ6</accession>
<proteinExistence type="predicted"/>
<dbReference type="Gene3D" id="3.40.30.10">
    <property type="entry name" value="Glutaredoxin"/>
    <property type="match status" value="1"/>
</dbReference>
<dbReference type="EMBL" id="CAJNDS010002754">
    <property type="protein sequence ID" value="CAE7585249.1"/>
    <property type="molecule type" value="Genomic_DNA"/>
</dbReference>
<sequence>MQAYAEKFGKSKEEVKQMGDWMKGKFDAVGLPYAFTEKGMVSSTFDAHRVLTEAYRQGGAAAQDKAAEALFHSYFAEEKAPNDPEELKKAAAAAGIDGEALVADKSVAAAEVKEELKIGQQLRVRGVPHFVIRADGSSKAQQISGAQPPEEFVDAIRAMAK</sequence>
<dbReference type="GO" id="GO:0016491">
    <property type="term" value="F:oxidoreductase activity"/>
    <property type="evidence" value="ECO:0007669"/>
    <property type="project" value="InterPro"/>
</dbReference>
<name>A0A812UXJ6_9DINO</name>
<protein>
    <recommendedName>
        <fullName evidence="1">DSBA-like thioredoxin domain-containing protein</fullName>
    </recommendedName>
</protein>
<gene>
    <name evidence="2" type="ORF">SNAT2548_LOCUS33368</name>
</gene>